<dbReference type="GO" id="GO:0005886">
    <property type="term" value="C:plasma membrane"/>
    <property type="evidence" value="ECO:0007669"/>
    <property type="project" value="TreeGrafter"/>
</dbReference>
<keyword evidence="8 20" id="KW-0418">Kinase</keyword>
<dbReference type="GO" id="GO:0005524">
    <property type="term" value="F:ATP binding"/>
    <property type="evidence" value="ECO:0007669"/>
    <property type="project" value="UniProtKB-KW"/>
</dbReference>
<dbReference type="AlphaFoldDB" id="A0AAJ0G661"/>
<dbReference type="InterPro" id="IPR001789">
    <property type="entry name" value="Sig_transdc_resp-reg_receiver"/>
</dbReference>
<dbReference type="GO" id="GO:0009927">
    <property type="term" value="F:histidine phosphotransfer kinase activity"/>
    <property type="evidence" value="ECO:0007669"/>
    <property type="project" value="TreeGrafter"/>
</dbReference>
<feature type="modified residue" description="4-aspartylphosphate" evidence="14">
    <location>
        <position position="1058"/>
    </location>
</feature>
<keyword evidence="6 17" id="KW-0812">Transmembrane</keyword>
<feature type="region of interest" description="Disordered" evidence="16">
    <location>
        <begin position="1127"/>
        <end position="1200"/>
    </location>
</feature>
<evidence type="ECO:0000256" key="16">
    <source>
        <dbReference type="SAM" id="MobiDB-lite"/>
    </source>
</evidence>
<dbReference type="FunFam" id="3.40.50.2300:FF:000289">
    <property type="entry name" value="Osmosensing histidine protein kinase SLN1"/>
    <property type="match status" value="1"/>
</dbReference>
<dbReference type="SMART" id="SM00387">
    <property type="entry name" value="HATPase_c"/>
    <property type="match status" value="1"/>
</dbReference>
<evidence type="ECO:0000256" key="3">
    <source>
        <dbReference type="ARBA" id="ARBA00012438"/>
    </source>
</evidence>
<keyword evidence="11" id="KW-0902">Two-component regulatory system</keyword>
<evidence type="ECO:0000256" key="13">
    <source>
        <dbReference type="ARBA" id="ARBA00023180"/>
    </source>
</evidence>
<evidence type="ECO:0000256" key="1">
    <source>
        <dbReference type="ARBA" id="ARBA00000085"/>
    </source>
</evidence>
<evidence type="ECO:0000256" key="2">
    <source>
        <dbReference type="ARBA" id="ARBA00004370"/>
    </source>
</evidence>
<comment type="caution">
    <text evidence="20">The sequence shown here is derived from an EMBL/GenBank/DDBJ whole genome shotgun (WGS) entry which is preliminary data.</text>
</comment>
<feature type="region of interest" description="Disordered" evidence="16">
    <location>
        <begin position="927"/>
        <end position="950"/>
    </location>
</feature>
<dbReference type="InterPro" id="IPR036890">
    <property type="entry name" value="HATPase_C_sf"/>
</dbReference>
<dbReference type="EC" id="2.7.13.3" evidence="3"/>
<feature type="compositionally biased region" description="Polar residues" evidence="16">
    <location>
        <begin position="1163"/>
        <end position="1181"/>
    </location>
</feature>
<dbReference type="PRINTS" id="PR00344">
    <property type="entry name" value="BCTRLSENSOR"/>
</dbReference>
<dbReference type="SUPFAM" id="SSF52172">
    <property type="entry name" value="CheY-like"/>
    <property type="match status" value="1"/>
</dbReference>
<feature type="transmembrane region" description="Helical" evidence="17">
    <location>
        <begin position="9"/>
        <end position="31"/>
    </location>
</feature>
<dbReference type="Proteomes" id="UP001271007">
    <property type="component" value="Unassembled WGS sequence"/>
</dbReference>
<keyword evidence="15" id="KW-0175">Coiled coil</keyword>
<keyword evidence="21" id="KW-1185">Reference proteome</keyword>
<feature type="compositionally biased region" description="Polar residues" evidence="16">
    <location>
        <begin position="1139"/>
        <end position="1151"/>
    </location>
</feature>
<dbReference type="CDD" id="cd06225">
    <property type="entry name" value="HAMP"/>
    <property type="match status" value="1"/>
</dbReference>
<evidence type="ECO:0000256" key="8">
    <source>
        <dbReference type="ARBA" id="ARBA00022777"/>
    </source>
</evidence>
<evidence type="ECO:0000256" key="15">
    <source>
        <dbReference type="SAM" id="Coils"/>
    </source>
</evidence>
<evidence type="ECO:0000259" key="18">
    <source>
        <dbReference type="PROSITE" id="PS50109"/>
    </source>
</evidence>
<dbReference type="CDD" id="cd16922">
    <property type="entry name" value="HATPase_EvgS-ArcB-TorS-like"/>
    <property type="match status" value="1"/>
</dbReference>
<keyword evidence="5 20" id="KW-0808">Transferase</keyword>
<feature type="region of interest" description="Disordered" evidence="16">
    <location>
        <begin position="738"/>
        <end position="787"/>
    </location>
</feature>
<proteinExistence type="predicted"/>
<dbReference type="InterPro" id="IPR005467">
    <property type="entry name" value="His_kinase_dom"/>
</dbReference>
<keyword evidence="13" id="KW-0325">Glycoprotein</keyword>
<dbReference type="PROSITE" id="PS50109">
    <property type="entry name" value="HIS_KIN"/>
    <property type="match status" value="1"/>
</dbReference>
<evidence type="ECO:0000256" key="17">
    <source>
        <dbReference type="SAM" id="Phobius"/>
    </source>
</evidence>
<dbReference type="CDD" id="cd00082">
    <property type="entry name" value="HisKA"/>
    <property type="match status" value="1"/>
</dbReference>
<dbReference type="SUPFAM" id="SSF47384">
    <property type="entry name" value="Homodimeric domain of signal transducing histidine kinase"/>
    <property type="match status" value="1"/>
</dbReference>
<feature type="compositionally biased region" description="Polar residues" evidence="16">
    <location>
        <begin position="890"/>
        <end position="899"/>
    </location>
</feature>
<evidence type="ECO:0000259" key="19">
    <source>
        <dbReference type="PROSITE" id="PS50110"/>
    </source>
</evidence>
<feature type="region of interest" description="Disordered" evidence="16">
    <location>
        <begin position="889"/>
        <end position="913"/>
    </location>
</feature>
<comment type="subcellular location">
    <subcellularLocation>
        <location evidence="2">Membrane</location>
    </subcellularLocation>
</comment>
<evidence type="ECO:0000256" key="4">
    <source>
        <dbReference type="ARBA" id="ARBA00022553"/>
    </source>
</evidence>
<dbReference type="InterPro" id="IPR036097">
    <property type="entry name" value="HisK_dim/P_sf"/>
</dbReference>
<dbReference type="Gene3D" id="3.30.565.10">
    <property type="entry name" value="Histidine kinase-like ATPase, C-terminal domain"/>
    <property type="match status" value="1"/>
</dbReference>
<accession>A0AAJ0G661</accession>
<evidence type="ECO:0000256" key="5">
    <source>
        <dbReference type="ARBA" id="ARBA00022679"/>
    </source>
</evidence>
<comment type="catalytic activity">
    <reaction evidence="1">
        <text>ATP + protein L-histidine = ADP + protein N-phospho-L-histidine.</text>
        <dbReference type="EC" id="2.7.13.3"/>
    </reaction>
</comment>
<evidence type="ECO:0000256" key="10">
    <source>
        <dbReference type="ARBA" id="ARBA00022989"/>
    </source>
</evidence>
<dbReference type="Pfam" id="PF00072">
    <property type="entry name" value="Response_reg"/>
    <property type="match status" value="1"/>
</dbReference>
<feature type="region of interest" description="Disordered" evidence="16">
    <location>
        <begin position="429"/>
        <end position="461"/>
    </location>
</feature>
<dbReference type="CDD" id="cd17546">
    <property type="entry name" value="REC_hyHK_CKI1_RcsC-like"/>
    <property type="match status" value="1"/>
</dbReference>
<feature type="domain" description="Histidine kinase" evidence="18">
    <location>
        <begin position="573"/>
        <end position="884"/>
    </location>
</feature>
<protein>
    <recommendedName>
        <fullName evidence="3">histidine kinase</fullName>
        <ecNumber evidence="3">2.7.13.3</ecNumber>
    </recommendedName>
</protein>
<dbReference type="GO" id="GO:0007234">
    <property type="term" value="P:osmosensory signaling via phosphorelay pathway"/>
    <property type="evidence" value="ECO:0007669"/>
    <property type="project" value="UniProtKB-ARBA"/>
</dbReference>
<evidence type="ECO:0000256" key="12">
    <source>
        <dbReference type="ARBA" id="ARBA00023136"/>
    </source>
</evidence>
<dbReference type="PROSITE" id="PS50110">
    <property type="entry name" value="RESPONSE_REGULATORY"/>
    <property type="match status" value="1"/>
</dbReference>
<evidence type="ECO:0000313" key="21">
    <source>
        <dbReference type="Proteomes" id="UP001271007"/>
    </source>
</evidence>
<keyword evidence="12 17" id="KW-0472">Membrane</keyword>
<evidence type="ECO:0000256" key="7">
    <source>
        <dbReference type="ARBA" id="ARBA00022741"/>
    </source>
</evidence>
<evidence type="ECO:0000256" key="11">
    <source>
        <dbReference type="ARBA" id="ARBA00023012"/>
    </source>
</evidence>
<dbReference type="PANTHER" id="PTHR43047:SF72">
    <property type="entry name" value="OSMOSENSING HISTIDINE PROTEIN KINASE SLN1"/>
    <property type="match status" value="1"/>
</dbReference>
<evidence type="ECO:0000313" key="20">
    <source>
        <dbReference type="EMBL" id="KAK3049235.1"/>
    </source>
</evidence>
<keyword evidence="7" id="KW-0547">Nucleotide-binding</keyword>
<dbReference type="Pfam" id="PF02518">
    <property type="entry name" value="HATPase_c"/>
    <property type="match status" value="1"/>
</dbReference>
<feature type="domain" description="Response regulatory" evidence="19">
    <location>
        <begin position="991"/>
        <end position="1123"/>
    </location>
</feature>
<keyword evidence="9" id="KW-0067">ATP-binding</keyword>
<dbReference type="InterPro" id="IPR003661">
    <property type="entry name" value="HisK_dim/P_dom"/>
</dbReference>
<dbReference type="SUPFAM" id="SSF55874">
    <property type="entry name" value="ATPase domain of HSP90 chaperone/DNA topoisomerase II/histidine kinase"/>
    <property type="match status" value="1"/>
</dbReference>
<dbReference type="EMBL" id="JAWDJX010000041">
    <property type="protein sequence ID" value="KAK3049235.1"/>
    <property type="molecule type" value="Genomic_DNA"/>
</dbReference>
<evidence type="ECO:0000256" key="6">
    <source>
        <dbReference type="ARBA" id="ARBA00022692"/>
    </source>
</evidence>
<dbReference type="SMART" id="SM00448">
    <property type="entry name" value="REC"/>
    <property type="match status" value="1"/>
</dbReference>
<dbReference type="Pfam" id="PF00512">
    <property type="entry name" value="HisKA"/>
    <property type="match status" value="1"/>
</dbReference>
<sequence length="1200" mass="130680">MRIPIREQLALLILLSSLIGLAVISIATWIANHRYVLSICKSRLALTASLKAGQLSANLALMQTTATFISTRVLIQGALNRYNEDGNNSANNWGDAAADMVAAISGGQGLLFQTVVFPKNGSGPAGSVPVLNTTAYSAQGIVLPSSCPDGQPAMLGMNSTQCGGQSYGYPPELYPQLSFTSVDIDGKSVQQALYKDVVIGPQARPALLLGPLNVNETLSLVSITLPVINNTSAFDVLGWLSVVMDARLIQQVLDSTEGLGSTGETLLVGPVASENMFRDGITYKTNNDDPPNDFLVEYVFPLNKTYVDRHPDHIVGTSNAPFEANKYPALYSAITRASGQPDNTDAVVRGHNEAGQKVASGYATPQTPMVDWFVLVEQARSEVWAPINQLRNILLGCVFGTAGFMAILAFPLAHFASLPIRRLREATAKTMDPPSMSPDRSSMGSFSSGGEGEARGGDGTGDVEAAEAAVIAKKEGSLNLLGNWHRKRRESRQERKERRQREAFRIPGKVKERKAFIKDELSDLTRTFNEMSDELMMQYSRLEERVQQRTAELEQSKKAAETANESKTLFIANISHELKTPLNGILGMTAVCMSEDNIDRMKRSLGVIYKSGDLLLNLLTDLLTFSKNQVGQHLSLDEKEFRLRDVSSQVLAIFDKQAREGQIDLQVQWEGVESSTGEDSSPEVTQLGPYGTGRLKDMILWGDLQRILQVVINLVSNSLKFTPAGGSVVLAIRCTSEPYEPSSRKNSSASKHSRQSRQSRQNSSRTKMSNTSLPHGKPESATSIKAKPHTMMNFYERPVTPPPGVYLLFEFQVTDTGPGIPEELQQRIFEPFVQGDLGLSKKFGGTGLGLSICSQLASLMRGSVNVRSTVGVGSTFTMKIPLRHLKTRADSSASSSVELPNTGELHTKLSTDDVDWTPARHSRHLADDSIDAKYSEPAPPTPTLGTDSQPRLIGLSQPFFAASQPLESPGSQPAAMEKMAAEAKRSGNKIRVLVAEDNKVNQEVVLRMLKLEDVYDVTIAKDGQEALDFVKESMTPPGLDEKGEAGEERKAYNLIFMDVQMPNVDGLQSTRLIRDLGYQAPIVALSAFAEESNIQDCLDSGMNYFLSKPIRRPQLKKVLKEYCSPIPEEDEETTPPETNGTAQPANTTVVVMQSGDPGKRPAEQSNGAQANGAEQQSAERSLSQDETNRPVSPISPLTNR</sequence>
<dbReference type="Gene3D" id="3.40.50.2300">
    <property type="match status" value="1"/>
</dbReference>
<feature type="compositionally biased region" description="Low complexity" evidence="16">
    <location>
        <begin position="437"/>
        <end position="448"/>
    </location>
</feature>
<reference evidence="20" key="1">
    <citation type="submission" date="2023-04" db="EMBL/GenBank/DDBJ databases">
        <title>Black Yeasts Isolated from many extreme environments.</title>
        <authorList>
            <person name="Coleine C."/>
            <person name="Stajich J.E."/>
            <person name="Selbmann L."/>
        </authorList>
    </citation>
    <scope>NUCLEOTIDE SEQUENCE</scope>
    <source>
        <strain evidence="20">CCFEE 5312</strain>
    </source>
</reference>
<dbReference type="FunFam" id="1.10.287.130:FF:000004">
    <property type="entry name" value="Ethylene receptor 1"/>
    <property type="match status" value="1"/>
</dbReference>
<name>A0AAJ0G661_9PEZI</name>
<organism evidence="20 21">
    <name type="scientific">Extremus antarcticus</name>
    <dbReference type="NCBI Taxonomy" id="702011"/>
    <lineage>
        <taxon>Eukaryota</taxon>
        <taxon>Fungi</taxon>
        <taxon>Dikarya</taxon>
        <taxon>Ascomycota</taxon>
        <taxon>Pezizomycotina</taxon>
        <taxon>Dothideomycetes</taxon>
        <taxon>Dothideomycetidae</taxon>
        <taxon>Mycosphaerellales</taxon>
        <taxon>Extremaceae</taxon>
        <taxon>Extremus</taxon>
    </lineage>
</organism>
<dbReference type="PANTHER" id="PTHR43047">
    <property type="entry name" value="TWO-COMPONENT HISTIDINE PROTEIN KINASE"/>
    <property type="match status" value="1"/>
</dbReference>
<keyword evidence="10 17" id="KW-1133">Transmembrane helix</keyword>
<gene>
    <name evidence="20" type="primary">SLN1_1</name>
    <name evidence="20" type="ORF">LTR09_009413</name>
</gene>
<evidence type="ECO:0000256" key="9">
    <source>
        <dbReference type="ARBA" id="ARBA00022840"/>
    </source>
</evidence>
<dbReference type="InterPro" id="IPR004358">
    <property type="entry name" value="Sig_transdc_His_kin-like_C"/>
</dbReference>
<evidence type="ECO:0000256" key="14">
    <source>
        <dbReference type="PROSITE-ProRule" id="PRU00169"/>
    </source>
</evidence>
<keyword evidence="4 14" id="KW-0597">Phosphoprotein</keyword>
<dbReference type="Gene3D" id="1.10.287.130">
    <property type="match status" value="1"/>
</dbReference>
<dbReference type="InterPro" id="IPR003594">
    <property type="entry name" value="HATPase_dom"/>
</dbReference>
<feature type="coiled-coil region" evidence="15">
    <location>
        <begin position="532"/>
        <end position="563"/>
    </location>
</feature>
<dbReference type="InterPro" id="IPR011006">
    <property type="entry name" value="CheY-like_superfamily"/>
</dbReference>
<dbReference type="GO" id="GO:0000155">
    <property type="term" value="F:phosphorelay sensor kinase activity"/>
    <property type="evidence" value="ECO:0007669"/>
    <property type="project" value="InterPro"/>
</dbReference>
<dbReference type="SMART" id="SM00388">
    <property type="entry name" value="HisKA"/>
    <property type="match status" value="1"/>
</dbReference>